<organism evidence="4 5">
    <name type="scientific">Streptosporangium sandarakinum</name>
    <dbReference type="NCBI Taxonomy" id="1260955"/>
    <lineage>
        <taxon>Bacteria</taxon>
        <taxon>Bacillati</taxon>
        <taxon>Actinomycetota</taxon>
        <taxon>Actinomycetes</taxon>
        <taxon>Streptosporangiales</taxon>
        <taxon>Streptosporangiaceae</taxon>
        <taxon>Streptosporangium</taxon>
    </lineage>
</organism>
<keyword evidence="2" id="KW-1133">Transmembrane helix</keyword>
<dbReference type="RefSeq" id="WP_179817715.1">
    <property type="nucleotide sequence ID" value="NZ_JACCCO010000001.1"/>
</dbReference>
<dbReference type="AlphaFoldDB" id="A0A852UW43"/>
<evidence type="ECO:0000256" key="1">
    <source>
        <dbReference type="SAM" id="MobiDB-lite"/>
    </source>
</evidence>
<dbReference type="Pfam" id="PF13559">
    <property type="entry name" value="DUF4129"/>
    <property type="match status" value="1"/>
</dbReference>
<feature type="transmembrane region" description="Helical" evidence="2">
    <location>
        <begin position="20"/>
        <end position="43"/>
    </location>
</feature>
<comment type="caution">
    <text evidence="4">The sequence shown here is derived from an EMBL/GenBank/DDBJ whole genome shotgun (WGS) entry which is preliminary data.</text>
</comment>
<proteinExistence type="predicted"/>
<evidence type="ECO:0000313" key="4">
    <source>
        <dbReference type="EMBL" id="NYF37865.1"/>
    </source>
</evidence>
<keyword evidence="2" id="KW-0812">Transmembrane</keyword>
<evidence type="ECO:0000256" key="2">
    <source>
        <dbReference type="SAM" id="Phobius"/>
    </source>
</evidence>
<feature type="transmembrane region" description="Helical" evidence="2">
    <location>
        <begin position="87"/>
        <end position="109"/>
    </location>
</feature>
<evidence type="ECO:0000313" key="5">
    <source>
        <dbReference type="Proteomes" id="UP000576393"/>
    </source>
</evidence>
<dbReference type="EMBL" id="JACCCO010000001">
    <property type="protein sequence ID" value="NYF37865.1"/>
    <property type="molecule type" value="Genomic_DNA"/>
</dbReference>
<evidence type="ECO:0000259" key="3">
    <source>
        <dbReference type="Pfam" id="PF13559"/>
    </source>
</evidence>
<gene>
    <name evidence="4" type="ORF">HDA43_000024</name>
</gene>
<keyword evidence="2" id="KW-0472">Membrane</keyword>
<keyword evidence="5" id="KW-1185">Reference proteome</keyword>
<name>A0A852UW43_9ACTN</name>
<sequence length="236" mass="24184">MTGTGTAGTPRAAESRRFRWPGWASFVLVVLGLLAAGIAASAIRPGATFHLRALAPDPPAGRTGPSPAPGPGEPPQIEAGTLGGVPFWTLVVLGAAFAAVLLVTFLRAINHLEYGSKRAAPAREEPAAGATDGEIRAALRAGLADLDAGGDPRRAVIACWLRLEHAAAGAGTPRLAADTPAELVARLLAGHRVGEPALNRLAAAYRRARYAPHEVTGSLRAEARAALAEVDAELAS</sequence>
<reference evidence="4 5" key="1">
    <citation type="submission" date="2020-07" db="EMBL/GenBank/DDBJ databases">
        <title>Sequencing the genomes of 1000 actinobacteria strains.</title>
        <authorList>
            <person name="Klenk H.-P."/>
        </authorList>
    </citation>
    <scope>NUCLEOTIDE SEQUENCE [LARGE SCALE GENOMIC DNA]</scope>
    <source>
        <strain evidence="4 5">DSM 45763</strain>
    </source>
</reference>
<protein>
    <recommendedName>
        <fullName evidence="3">Protein-glutamine gamma-glutamyltransferase-like C-terminal domain-containing protein</fullName>
    </recommendedName>
</protein>
<accession>A0A852UW43</accession>
<dbReference type="Proteomes" id="UP000576393">
    <property type="component" value="Unassembled WGS sequence"/>
</dbReference>
<feature type="region of interest" description="Disordered" evidence="1">
    <location>
        <begin position="54"/>
        <end position="78"/>
    </location>
</feature>
<dbReference type="InterPro" id="IPR025403">
    <property type="entry name" value="TgpA-like_C"/>
</dbReference>
<feature type="domain" description="Protein-glutamine gamma-glutamyltransferase-like C-terminal" evidence="3">
    <location>
        <begin position="159"/>
        <end position="227"/>
    </location>
</feature>